<dbReference type="GO" id="GO:0030690">
    <property type="term" value="C:Noc1p-Noc2p complex"/>
    <property type="evidence" value="ECO:0007669"/>
    <property type="project" value="TreeGrafter"/>
</dbReference>
<keyword evidence="3" id="KW-0539">Nucleus</keyword>
<feature type="compositionally biased region" description="Basic residues" evidence="4">
    <location>
        <begin position="1"/>
        <end position="21"/>
    </location>
</feature>
<dbReference type="InterPro" id="IPR016024">
    <property type="entry name" value="ARM-type_fold"/>
</dbReference>
<sequence length="754" mass="86487">MKFNKLSRKSFKSKNKLKRSRKFIEKKDNQKNKKSEQPSDEDIDLSDDELDNLVDSDTELNQQNESIKNKNDDGEVSPSSDDDNDEEDEAVQHKKTLDRLQDIDPEFYTFLKENDEKLLKFQASDNEFDSKGEQDEDEEEERAHKPPEELHGDSEESDFEDDNLKSKGVGKSISLQQVAQWQEQLSSSVVNVQLLTDVVSGFHAALQRVSGEENVEGEYRVDGSSVFNAVIQMCVLELQPAIMKFLKLPPGKIARTNPGTAKKFIKIKTTIKSYLADLLKLLGGVTSPHIQSVLLKHLHQMSGFFSYYSRLTKIAVKKLVNLWSTGEETTRVIAFLCILRLTTNQQKSLLDSVLKVMYVQYISNSKFVSVQTLPAITFMRRSLTELFTLDPAVSYQHAFLYIRQLAIHLRNAITLNKKESIQSVCNWQYMNSVKLWIDLLCSSVDKGQLQALLYPLVQIIIGCIKLVPTAQYIPLRFHYCEQLVKLSKSTGTFIPVLPLIIEAFSIVDVNKRHKKVSMKPMDFTCIFRVSKVGLLENGFKDATVEHVFQLLLEFLAKESYRIRFPDIMVPATIQLRSFLKSCRVSKYSQKIKHLVTKIEESSKFIETERRKVVVDLSDKKSVDALEENIRNRGTPLLTFYNNWKKVHDLQVAKRATDSDKISEFKLPVLKKRLPKTTEDKEGPVELFPSDDSEDDQINFKDEDNIEPKAKKPKKSKKNSSFNKSQNIPKEEDEDYSDGEGMEDIVEEFKLSDIE</sequence>
<feature type="compositionally biased region" description="Basic and acidic residues" evidence="4">
    <location>
        <begin position="697"/>
        <end position="709"/>
    </location>
</feature>
<dbReference type="AlphaFoldDB" id="A0A1B6DZR8"/>
<accession>A0A1B6DZR8</accession>
<organism evidence="5">
    <name type="scientific">Clastoptera arizonana</name>
    <name type="common">Arizona spittle bug</name>
    <dbReference type="NCBI Taxonomy" id="38151"/>
    <lineage>
        <taxon>Eukaryota</taxon>
        <taxon>Metazoa</taxon>
        <taxon>Ecdysozoa</taxon>
        <taxon>Arthropoda</taxon>
        <taxon>Hexapoda</taxon>
        <taxon>Insecta</taxon>
        <taxon>Pterygota</taxon>
        <taxon>Neoptera</taxon>
        <taxon>Paraneoptera</taxon>
        <taxon>Hemiptera</taxon>
        <taxon>Auchenorrhyncha</taxon>
        <taxon>Cercopoidea</taxon>
        <taxon>Clastopteridae</taxon>
        <taxon>Clastoptera</taxon>
    </lineage>
</organism>
<reference evidence="5" key="1">
    <citation type="submission" date="2015-12" db="EMBL/GenBank/DDBJ databases">
        <title>De novo transcriptome assembly of four potential Pierce s Disease insect vectors from Arizona vineyards.</title>
        <authorList>
            <person name="Tassone E.E."/>
        </authorList>
    </citation>
    <scope>NUCLEOTIDE SEQUENCE</scope>
</reference>
<evidence type="ECO:0000313" key="5">
    <source>
        <dbReference type="EMBL" id="JAS31173.1"/>
    </source>
</evidence>
<feature type="compositionally biased region" description="Acidic residues" evidence="4">
    <location>
        <begin position="80"/>
        <end position="89"/>
    </location>
</feature>
<dbReference type="GO" id="GO:0005654">
    <property type="term" value="C:nucleoplasm"/>
    <property type="evidence" value="ECO:0007669"/>
    <property type="project" value="TreeGrafter"/>
</dbReference>
<dbReference type="GO" id="GO:0000122">
    <property type="term" value="P:negative regulation of transcription by RNA polymerase II"/>
    <property type="evidence" value="ECO:0007669"/>
    <property type="project" value="TreeGrafter"/>
</dbReference>
<dbReference type="GO" id="GO:0003714">
    <property type="term" value="F:transcription corepressor activity"/>
    <property type="evidence" value="ECO:0007669"/>
    <property type="project" value="TreeGrafter"/>
</dbReference>
<evidence type="ECO:0000256" key="1">
    <source>
        <dbReference type="ARBA" id="ARBA00004123"/>
    </source>
</evidence>
<dbReference type="EMBL" id="GEDC01006125">
    <property type="protein sequence ID" value="JAS31173.1"/>
    <property type="molecule type" value="Transcribed_RNA"/>
</dbReference>
<feature type="compositionally biased region" description="Basic and acidic residues" evidence="4">
    <location>
        <begin position="141"/>
        <end position="154"/>
    </location>
</feature>
<name>A0A1B6DZR8_9HEMI</name>
<dbReference type="GO" id="GO:0042273">
    <property type="term" value="P:ribosomal large subunit biogenesis"/>
    <property type="evidence" value="ECO:0007669"/>
    <property type="project" value="TreeGrafter"/>
</dbReference>
<gene>
    <name evidence="5" type="ORF">g.24653</name>
</gene>
<protein>
    <submittedName>
        <fullName evidence="5">Uncharacterized protein</fullName>
    </submittedName>
</protein>
<dbReference type="InterPro" id="IPR005343">
    <property type="entry name" value="Noc2"/>
</dbReference>
<feature type="compositionally biased region" description="Basic and acidic residues" evidence="4">
    <location>
        <begin position="90"/>
        <end position="99"/>
    </location>
</feature>
<proteinExistence type="inferred from homology"/>
<dbReference type="GO" id="GO:0030691">
    <property type="term" value="C:Noc2p-Noc3p complex"/>
    <property type="evidence" value="ECO:0007669"/>
    <property type="project" value="TreeGrafter"/>
</dbReference>
<dbReference type="GO" id="GO:0042393">
    <property type="term" value="F:histone binding"/>
    <property type="evidence" value="ECO:0007669"/>
    <property type="project" value="TreeGrafter"/>
</dbReference>
<feature type="compositionally biased region" description="Acidic residues" evidence="4">
    <location>
        <begin position="38"/>
        <end position="58"/>
    </location>
</feature>
<comment type="similarity">
    <text evidence="2">Belongs to the NOC2 family.</text>
</comment>
<comment type="subcellular location">
    <subcellularLocation>
        <location evidence="1">Nucleus</location>
    </subcellularLocation>
</comment>
<feature type="compositionally biased region" description="Basic and acidic residues" evidence="4">
    <location>
        <begin position="22"/>
        <end position="37"/>
    </location>
</feature>
<dbReference type="Pfam" id="PF03715">
    <property type="entry name" value="Noc2"/>
    <property type="match status" value="1"/>
</dbReference>
<feature type="region of interest" description="Disordered" evidence="4">
    <location>
        <begin position="1"/>
        <end position="99"/>
    </location>
</feature>
<dbReference type="PANTHER" id="PTHR12687">
    <property type="entry name" value="NUCLEOLAR COMPLEX 2 AND RAD4-RELATED"/>
    <property type="match status" value="1"/>
</dbReference>
<feature type="region of interest" description="Disordered" evidence="4">
    <location>
        <begin position="123"/>
        <end position="166"/>
    </location>
</feature>
<evidence type="ECO:0000256" key="2">
    <source>
        <dbReference type="ARBA" id="ARBA00005907"/>
    </source>
</evidence>
<feature type="compositionally biased region" description="Acidic residues" evidence="4">
    <location>
        <begin position="730"/>
        <end position="745"/>
    </location>
</feature>
<evidence type="ECO:0000256" key="4">
    <source>
        <dbReference type="SAM" id="MobiDB-lite"/>
    </source>
</evidence>
<evidence type="ECO:0000256" key="3">
    <source>
        <dbReference type="ARBA" id="ARBA00023242"/>
    </source>
</evidence>
<feature type="region of interest" description="Disordered" evidence="4">
    <location>
        <begin position="675"/>
        <end position="754"/>
    </location>
</feature>
<dbReference type="PANTHER" id="PTHR12687:SF4">
    <property type="entry name" value="NUCLEOLAR COMPLEX PROTEIN 2 HOMOLOG"/>
    <property type="match status" value="1"/>
</dbReference>
<dbReference type="SUPFAM" id="SSF48371">
    <property type="entry name" value="ARM repeat"/>
    <property type="match status" value="1"/>
</dbReference>
<dbReference type="GO" id="GO:0005730">
    <property type="term" value="C:nucleolus"/>
    <property type="evidence" value="ECO:0007669"/>
    <property type="project" value="TreeGrafter"/>
</dbReference>